<sequence length="252" mass="27128">MKIFATRGRRLAAADPEVDGSLSLSMRSGLPHRFEAVGETLISGSDVLDVCSVAGQDMARDGASVEETLDGLRATWRQVRGTDPSYEVVTATVSAWSETTLGYLHQLSCDDPLTGLASQAHLRSRLSEIYRLAPDGAVPEHALVVCAMPLGDDPSEESGDHFTRAMRVARIGELARTAFARDETIARVGMHRVAVLARRDDVLARRVRVLRTLLDGVEAEAPPGASPLRVWIEGLPTSDASAGMLLDELARS</sequence>
<dbReference type="RefSeq" id="WP_157829547.1">
    <property type="nucleotide sequence ID" value="NZ_FOKC01000003.1"/>
</dbReference>
<dbReference type="EMBL" id="FOKC01000003">
    <property type="protein sequence ID" value="SFB07935.1"/>
    <property type="molecule type" value="Genomic_DNA"/>
</dbReference>
<evidence type="ECO:0000313" key="1">
    <source>
        <dbReference type="EMBL" id="SFB07935.1"/>
    </source>
</evidence>
<reference evidence="1" key="1">
    <citation type="submission" date="2016-10" db="EMBL/GenBank/DDBJ databases">
        <authorList>
            <person name="de Groot N.N."/>
        </authorList>
    </citation>
    <scope>NUCLEOTIDE SEQUENCE [LARGE SCALE GENOMIC DNA]</scope>
    <source>
        <strain evidence="1">CGMCC 1.10697</strain>
    </source>
</reference>
<dbReference type="Proteomes" id="UP000199113">
    <property type="component" value="Unassembled WGS sequence"/>
</dbReference>
<evidence type="ECO:0000313" key="2">
    <source>
        <dbReference type="Proteomes" id="UP000199113"/>
    </source>
</evidence>
<dbReference type="AlphaFoldDB" id="A0A1I0Y3K2"/>
<protein>
    <recommendedName>
        <fullName evidence="3">GGDEF domain-containing protein, diguanylate cyclase (C-di-GMP synthetase) or its enzymatically inactive variants</fullName>
    </recommendedName>
</protein>
<proteinExistence type="predicted"/>
<organism evidence="1 2">
    <name type="scientific">Nocardioides alpinus</name>
    <dbReference type="NCBI Taxonomy" id="748909"/>
    <lineage>
        <taxon>Bacteria</taxon>
        <taxon>Bacillati</taxon>
        <taxon>Actinomycetota</taxon>
        <taxon>Actinomycetes</taxon>
        <taxon>Propionibacteriales</taxon>
        <taxon>Nocardioidaceae</taxon>
        <taxon>Nocardioides</taxon>
    </lineage>
</organism>
<name>A0A1I0Y3K2_9ACTN</name>
<evidence type="ECO:0008006" key="3">
    <source>
        <dbReference type="Google" id="ProtNLM"/>
    </source>
</evidence>
<dbReference type="STRING" id="748909.SAMN05192575_103229"/>
<accession>A0A1I0Y3K2</accession>
<gene>
    <name evidence="1" type="ORF">SAMN05192575_103229</name>
</gene>